<evidence type="ECO:0000259" key="10">
    <source>
        <dbReference type="PROSITE" id="PS50268"/>
    </source>
</evidence>
<protein>
    <recommendedName>
        <fullName evidence="10">Cadherin domain-containing protein</fullName>
    </recommendedName>
</protein>
<sequence>MSLDREAISAILLRLSCNDHGSPSLTSHRVILVRVADANDHPPSLRQFTLLHTAVIFLPFVDGKNESQLGKSALSASTGSVVSAPAEWALPETIRTSQRSIFLSSGNQETQVEQPHQPNARLPVQKNGDPAEQDTEGDVKQTVKVKKQDEMEANVISPFQSKQLLSRGGAGQLRLRMYVPEDLPVGRGFARLLATDEDIGINGQLEYFIISQDPG</sequence>
<evidence type="ECO:0000313" key="12">
    <source>
        <dbReference type="Proteomes" id="UP000784294"/>
    </source>
</evidence>
<dbReference type="AlphaFoldDB" id="A0A448WQ80"/>
<dbReference type="GO" id="GO:0005886">
    <property type="term" value="C:plasma membrane"/>
    <property type="evidence" value="ECO:0007669"/>
    <property type="project" value="InterPro"/>
</dbReference>
<evidence type="ECO:0000256" key="7">
    <source>
        <dbReference type="ARBA" id="ARBA00023180"/>
    </source>
</evidence>
<keyword evidence="5" id="KW-1133">Transmembrane helix</keyword>
<dbReference type="EMBL" id="CAAALY010032462">
    <property type="protein sequence ID" value="VEL17402.1"/>
    <property type="molecule type" value="Genomic_DNA"/>
</dbReference>
<dbReference type="PROSITE" id="PS50268">
    <property type="entry name" value="CADHERIN_2"/>
    <property type="match status" value="1"/>
</dbReference>
<proteinExistence type="predicted"/>
<evidence type="ECO:0000256" key="6">
    <source>
        <dbReference type="ARBA" id="ARBA00023136"/>
    </source>
</evidence>
<evidence type="ECO:0000313" key="11">
    <source>
        <dbReference type="EMBL" id="VEL17402.1"/>
    </source>
</evidence>
<dbReference type="InterPro" id="IPR050174">
    <property type="entry name" value="Protocadherin/Cadherin-CA"/>
</dbReference>
<keyword evidence="12" id="KW-1185">Reference proteome</keyword>
<dbReference type="PANTHER" id="PTHR24028">
    <property type="entry name" value="CADHERIN-87A"/>
    <property type="match status" value="1"/>
</dbReference>
<dbReference type="GO" id="GO:0005509">
    <property type="term" value="F:calcium ion binding"/>
    <property type="evidence" value="ECO:0007669"/>
    <property type="project" value="UniProtKB-UniRule"/>
</dbReference>
<dbReference type="SUPFAM" id="SSF49313">
    <property type="entry name" value="Cadherin-like"/>
    <property type="match status" value="2"/>
</dbReference>
<dbReference type="PROSITE" id="PS00232">
    <property type="entry name" value="CADHERIN_1"/>
    <property type="match status" value="1"/>
</dbReference>
<keyword evidence="7" id="KW-0325">Glycoprotein</keyword>
<dbReference type="GO" id="GO:0007156">
    <property type="term" value="P:homophilic cell adhesion via plasma membrane adhesion molecules"/>
    <property type="evidence" value="ECO:0007669"/>
    <property type="project" value="InterPro"/>
</dbReference>
<feature type="domain" description="Cadherin" evidence="10">
    <location>
        <begin position="3"/>
        <end position="45"/>
    </location>
</feature>
<dbReference type="OrthoDB" id="6252479at2759"/>
<keyword evidence="6" id="KW-0472">Membrane</keyword>
<feature type="region of interest" description="Disordered" evidence="9">
    <location>
        <begin position="106"/>
        <end position="139"/>
    </location>
</feature>
<comment type="caution">
    <text evidence="11">The sequence shown here is derived from an EMBL/GenBank/DDBJ whole genome shotgun (WGS) entry which is preliminary data.</text>
</comment>
<evidence type="ECO:0000256" key="3">
    <source>
        <dbReference type="ARBA" id="ARBA00022737"/>
    </source>
</evidence>
<keyword evidence="3" id="KW-0677">Repeat</keyword>
<name>A0A448WQ80_9PLAT</name>
<keyword evidence="4 8" id="KW-0106">Calcium</keyword>
<accession>A0A448WQ80</accession>
<dbReference type="CDD" id="cd11304">
    <property type="entry name" value="Cadherin_repeat"/>
    <property type="match status" value="2"/>
</dbReference>
<evidence type="ECO:0000256" key="5">
    <source>
        <dbReference type="ARBA" id="ARBA00022989"/>
    </source>
</evidence>
<evidence type="ECO:0000256" key="4">
    <source>
        <dbReference type="ARBA" id="ARBA00022837"/>
    </source>
</evidence>
<dbReference type="Gene3D" id="2.60.40.60">
    <property type="entry name" value="Cadherins"/>
    <property type="match status" value="2"/>
</dbReference>
<dbReference type="Proteomes" id="UP000784294">
    <property type="component" value="Unassembled WGS sequence"/>
</dbReference>
<evidence type="ECO:0000256" key="2">
    <source>
        <dbReference type="ARBA" id="ARBA00022692"/>
    </source>
</evidence>
<evidence type="ECO:0000256" key="9">
    <source>
        <dbReference type="SAM" id="MobiDB-lite"/>
    </source>
</evidence>
<comment type="subcellular location">
    <subcellularLocation>
        <location evidence="1">Membrane</location>
        <topology evidence="1">Single-pass membrane protein</topology>
    </subcellularLocation>
</comment>
<keyword evidence="2" id="KW-0812">Transmembrane</keyword>
<dbReference type="PANTHER" id="PTHR24028:SF328">
    <property type="entry name" value="CADHERIN-3"/>
    <property type="match status" value="1"/>
</dbReference>
<evidence type="ECO:0000256" key="8">
    <source>
        <dbReference type="PROSITE-ProRule" id="PRU00043"/>
    </source>
</evidence>
<reference evidence="11" key="1">
    <citation type="submission" date="2018-11" db="EMBL/GenBank/DDBJ databases">
        <authorList>
            <consortium name="Pathogen Informatics"/>
        </authorList>
    </citation>
    <scope>NUCLEOTIDE SEQUENCE</scope>
</reference>
<dbReference type="InterPro" id="IPR020894">
    <property type="entry name" value="Cadherin_CS"/>
</dbReference>
<dbReference type="InterPro" id="IPR002126">
    <property type="entry name" value="Cadherin-like_dom"/>
</dbReference>
<feature type="compositionally biased region" description="Polar residues" evidence="9">
    <location>
        <begin position="106"/>
        <end position="117"/>
    </location>
</feature>
<evidence type="ECO:0000256" key="1">
    <source>
        <dbReference type="ARBA" id="ARBA00004167"/>
    </source>
</evidence>
<organism evidence="11 12">
    <name type="scientific">Protopolystoma xenopodis</name>
    <dbReference type="NCBI Taxonomy" id="117903"/>
    <lineage>
        <taxon>Eukaryota</taxon>
        <taxon>Metazoa</taxon>
        <taxon>Spiralia</taxon>
        <taxon>Lophotrochozoa</taxon>
        <taxon>Platyhelminthes</taxon>
        <taxon>Monogenea</taxon>
        <taxon>Polyopisthocotylea</taxon>
        <taxon>Polystomatidea</taxon>
        <taxon>Polystomatidae</taxon>
        <taxon>Protopolystoma</taxon>
    </lineage>
</organism>
<dbReference type="InterPro" id="IPR015919">
    <property type="entry name" value="Cadherin-like_sf"/>
</dbReference>
<gene>
    <name evidence="11" type="ORF">PXEA_LOCUS10842</name>
</gene>